<evidence type="ECO:0000313" key="4">
    <source>
        <dbReference type="Proteomes" id="UP000567179"/>
    </source>
</evidence>
<protein>
    <submittedName>
        <fullName evidence="3">Uncharacterized protein</fullName>
    </submittedName>
</protein>
<dbReference type="PANTHER" id="PTHR14305">
    <property type="entry name" value="E3 UBIQUITIN-PROTEIN LIGASE CCNB1IP1"/>
    <property type="match status" value="1"/>
</dbReference>
<keyword evidence="4" id="KW-1185">Reference proteome</keyword>
<dbReference type="EMBL" id="JAACJJ010000028">
    <property type="protein sequence ID" value="KAF5321352.1"/>
    <property type="molecule type" value="Genomic_DNA"/>
</dbReference>
<evidence type="ECO:0000256" key="2">
    <source>
        <dbReference type="SAM" id="MobiDB-lite"/>
    </source>
</evidence>
<dbReference type="GO" id="GO:0000795">
    <property type="term" value="C:synaptonemal complex"/>
    <property type="evidence" value="ECO:0007669"/>
    <property type="project" value="InterPro"/>
</dbReference>
<dbReference type="PANTHER" id="PTHR14305:SF0">
    <property type="entry name" value="E3 UBIQUITIN-PROTEIN LIGASE CCNB1IP1"/>
    <property type="match status" value="1"/>
</dbReference>
<dbReference type="GO" id="GO:0007131">
    <property type="term" value="P:reciprocal meiotic recombination"/>
    <property type="evidence" value="ECO:0007669"/>
    <property type="project" value="InterPro"/>
</dbReference>
<sequence length="271" mass="29926">MFQLVLTNVCPAPSTFQQAVVRNLNDKNAQLQKQLDNVVREANAELTLLNSKKDELERDLELERRKVRELQDGSRERDKEYAKLKLHFDKLKRKTLFGPGAGGNDANGTGASGMPQPPIPFLDDQRAKQRQHPSNQGLNANLTAVIDGMEANGVQRTPLVARPNGTAYMTNPQAQQSRGIPHRQPFPAYTTGTGDTSYISAHPTTKICTVLANKLLDILSPTTVDGKCLTRSQAVGQCKESSRRLHIIRGLQEDSGPQFRAEASLYEVSLL</sequence>
<comment type="caution">
    <text evidence="3">The sequence shown here is derived from an EMBL/GenBank/DDBJ whole genome shotgun (WGS) entry which is preliminary data.</text>
</comment>
<dbReference type="InterPro" id="IPR042448">
    <property type="entry name" value="CCNB1IP1"/>
</dbReference>
<feature type="region of interest" description="Disordered" evidence="2">
    <location>
        <begin position="95"/>
        <end position="138"/>
    </location>
</feature>
<accession>A0A8H5BFR9</accession>
<dbReference type="Proteomes" id="UP000567179">
    <property type="component" value="Unassembled WGS sequence"/>
</dbReference>
<evidence type="ECO:0000256" key="1">
    <source>
        <dbReference type="SAM" id="Coils"/>
    </source>
</evidence>
<gene>
    <name evidence="3" type="ORF">D9619_001014</name>
</gene>
<keyword evidence="1" id="KW-0175">Coiled coil</keyword>
<feature type="coiled-coil region" evidence="1">
    <location>
        <begin position="21"/>
        <end position="73"/>
    </location>
</feature>
<dbReference type="GO" id="GO:0061630">
    <property type="term" value="F:ubiquitin protein ligase activity"/>
    <property type="evidence" value="ECO:0007669"/>
    <property type="project" value="InterPro"/>
</dbReference>
<organism evidence="3 4">
    <name type="scientific">Psilocybe cf. subviscida</name>
    <dbReference type="NCBI Taxonomy" id="2480587"/>
    <lineage>
        <taxon>Eukaryota</taxon>
        <taxon>Fungi</taxon>
        <taxon>Dikarya</taxon>
        <taxon>Basidiomycota</taxon>
        <taxon>Agaricomycotina</taxon>
        <taxon>Agaricomycetes</taxon>
        <taxon>Agaricomycetidae</taxon>
        <taxon>Agaricales</taxon>
        <taxon>Agaricineae</taxon>
        <taxon>Strophariaceae</taxon>
        <taxon>Psilocybe</taxon>
    </lineage>
</organism>
<proteinExistence type="predicted"/>
<dbReference type="OrthoDB" id="441210at2759"/>
<name>A0A8H5BFR9_9AGAR</name>
<dbReference type="AlphaFoldDB" id="A0A8H5BFR9"/>
<reference evidence="3 4" key="1">
    <citation type="journal article" date="2020" name="ISME J.">
        <title>Uncovering the hidden diversity of litter-decomposition mechanisms in mushroom-forming fungi.</title>
        <authorList>
            <person name="Floudas D."/>
            <person name="Bentzer J."/>
            <person name="Ahren D."/>
            <person name="Johansson T."/>
            <person name="Persson P."/>
            <person name="Tunlid A."/>
        </authorList>
    </citation>
    <scope>NUCLEOTIDE SEQUENCE [LARGE SCALE GENOMIC DNA]</scope>
    <source>
        <strain evidence="3 4">CBS 101986</strain>
    </source>
</reference>
<evidence type="ECO:0000313" key="3">
    <source>
        <dbReference type="EMBL" id="KAF5321352.1"/>
    </source>
</evidence>